<dbReference type="Proteomes" id="UP001595758">
    <property type="component" value="Unassembled WGS sequence"/>
</dbReference>
<evidence type="ECO:0000313" key="2">
    <source>
        <dbReference type="EMBL" id="MFC3909843.1"/>
    </source>
</evidence>
<accession>A0ABV8CHT5</accession>
<gene>
    <name evidence="2" type="ORF">ACFORL_12250</name>
</gene>
<reference evidence="3" key="1">
    <citation type="journal article" date="2019" name="Int. J. Syst. Evol. Microbiol.">
        <title>The Global Catalogue of Microorganisms (GCM) 10K type strain sequencing project: providing services to taxonomists for standard genome sequencing and annotation.</title>
        <authorList>
            <consortium name="The Broad Institute Genomics Platform"/>
            <consortium name="The Broad Institute Genome Sequencing Center for Infectious Disease"/>
            <person name="Wu L."/>
            <person name="Ma J."/>
        </authorList>
    </citation>
    <scope>NUCLEOTIDE SEQUENCE [LARGE SCALE GENOMIC DNA]</scope>
    <source>
        <strain evidence="3">CCUG 59858</strain>
    </source>
</reference>
<dbReference type="InterPro" id="IPR007825">
    <property type="entry name" value="Major_OMP_Legionella"/>
</dbReference>
<protein>
    <submittedName>
        <fullName evidence="2">Lpg1974 family pore-forming outer membrane protein</fullName>
    </submittedName>
</protein>
<evidence type="ECO:0000256" key="1">
    <source>
        <dbReference type="SAM" id="SignalP"/>
    </source>
</evidence>
<sequence>MLKKTTLAVLGLALNGVAMAGMYSEAPAPSCTPGDVTVPCEAQAWELGVQALYLKPIYSKVYGYAYNSTATSYREIDPKWGWGFRLDGAYHYGTGSDISLNWSHYDVDDNVGSAFPGTYQLSYLLPPTNALYSLSLTNQYDQVNAVVGQHVDMGILKNARFYGGLQYAKIYVNQTKSYAVSALVLAATRGVGSVTNADFNGFGPTVGIDYSYDLAQNFSLTANTAASLVYGSSRYQSSTVLGSNVVPYTVYASRKAVIPSFEAKLGANYAYQMAQGTLNIEGGYQAVNYFNALQTPSVINTGLTTSDFGLYGPYFGVKWLGNA</sequence>
<name>A0ABV8CHT5_9GAMM</name>
<organism evidence="2 3">
    <name type="scientific">Legionella dresdenensis</name>
    <dbReference type="NCBI Taxonomy" id="450200"/>
    <lineage>
        <taxon>Bacteria</taxon>
        <taxon>Pseudomonadati</taxon>
        <taxon>Pseudomonadota</taxon>
        <taxon>Gammaproteobacteria</taxon>
        <taxon>Legionellales</taxon>
        <taxon>Legionellaceae</taxon>
        <taxon>Legionella</taxon>
    </lineage>
</organism>
<dbReference type="EMBL" id="JBHSAB010000029">
    <property type="protein sequence ID" value="MFC3909843.1"/>
    <property type="molecule type" value="Genomic_DNA"/>
</dbReference>
<keyword evidence="3" id="KW-1185">Reference proteome</keyword>
<keyword evidence="1" id="KW-0732">Signal</keyword>
<comment type="caution">
    <text evidence="2">The sequence shown here is derived from an EMBL/GenBank/DDBJ whole genome shotgun (WGS) entry which is preliminary data.</text>
</comment>
<feature type="signal peptide" evidence="1">
    <location>
        <begin position="1"/>
        <end position="20"/>
    </location>
</feature>
<dbReference type="Pfam" id="PF05150">
    <property type="entry name" value="Legionella_OMP"/>
    <property type="match status" value="1"/>
</dbReference>
<feature type="chain" id="PRO_5045848952" evidence="1">
    <location>
        <begin position="21"/>
        <end position="323"/>
    </location>
</feature>
<evidence type="ECO:0000313" key="3">
    <source>
        <dbReference type="Proteomes" id="UP001595758"/>
    </source>
</evidence>
<proteinExistence type="predicted"/>
<dbReference type="RefSeq" id="WP_382344449.1">
    <property type="nucleotide sequence ID" value="NZ_JBHSAB010000029.1"/>
</dbReference>